<dbReference type="AlphaFoldDB" id="A0AAD4I8X2"/>
<accession>A0AAD4I8X2</accession>
<comment type="caution">
    <text evidence="1">The sequence shown here is derived from an EMBL/GenBank/DDBJ whole genome shotgun (WGS) entry which is preliminary data.</text>
</comment>
<organism evidence="1 2">
    <name type="scientific">Alternaria panax</name>
    <dbReference type="NCBI Taxonomy" id="48097"/>
    <lineage>
        <taxon>Eukaryota</taxon>
        <taxon>Fungi</taxon>
        <taxon>Dikarya</taxon>
        <taxon>Ascomycota</taxon>
        <taxon>Pezizomycotina</taxon>
        <taxon>Dothideomycetes</taxon>
        <taxon>Pleosporomycetidae</taxon>
        <taxon>Pleosporales</taxon>
        <taxon>Pleosporineae</taxon>
        <taxon>Pleosporaceae</taxon>
        <taxon>Alternaria</taxon>
        <taxon>Alternaria sect. Panax</taxon>
    </lineage>
</organism>
<gene>
    <name evidence="1" type="ORF">G6011_05190</name>
</gene>
<evidence type="ECO:0000313" key="2">
    <source>
        <dbReference type="Proteomes" id="UP001199106"/>
    </source>
</evidence>
<dbReference type="EMBL" id="JAANER010000007">
    <property type="protein sequence ID" value="KAG9187319.1"/>
    <property type="molecule type" value="Genomic_DNA"/>
</dbReference>
<name>A0AAD4I8X2_9PLEO</name>
<dbReference type="Proteomes" id="UP001199106">
    <property type="component" value="Unassembled WGS sequence"/>
</dbReference>
<proteinExistence type="predicted"/>
<reference evidence="1" key="1">
    <citation type="submission" date="2021-07" db="EMBL/GenBank/DDBJ databases">
        <title>Genome Resource of American Ginseng Black Spot Pathogen Alternaria panax.</title>
        <authorList>
            <person name="Qiu C."/>
            <person name="Wang W."/>
            <person name="Liu Z."/>
        </authorList>
    </citation>
    <scope>NUCLEOTIDE SEQUENCE</scope>
    <source>
        <strain evidence="1">BNCC115425</strain>
    </source>
</reference>
<keyword evidence="2" id="KW-1185">Reference proteome</keyword>
<evidence type="ECO:0000313" key="1">
    <source>
        <dbReference type="EMBL" id="KAG9187319.1"/>
    </source>
</evidence>
<sequence length="301" mass="34835">MDVAISELSTTAPFGASECTSGELRKRALRALSEENICKARVTALRQELALLEKDLASTTPTTQDAVEQLAKTECQQLTNNVMTKLPREVRDMIYFHLSTRDRELIEREHFRTTLDPLTRLYSYDFERWKAQHFTAHYWNPDYVSQTFYRELIENYYRTSTFLFGEDPGVMRRFLHADEMRLGIPPKAFVSSIEIGLNAVSHDRGSFRAYMFGIPTSPERMREALDGILELRPGARIVIRFVTEAKTKAERDEHCKAAMTTLFDEAQVEKLRMYKVKFVVDEGQVWDLAEAMTDEWKAIHG</sequence>
<protein>
    <submittedName>
        <fullName evidence="1">Uncharacterized protein</fullName>
    </submittedName>
</protein>